<keyword evidence="2" id="KW-1185">Reference proteome</keyword>
<dbReference type="AlphaFoldDB" id="A0AA37WH13"/>
<name>A0AA37WH13_9ALTE</name>
<evidence type="ECO:0000313" key="1">
    <source>
        <dbReference type="EMBL" id="GLR69378.1"/>
    </source>
</evidence>
<evidence type="ECO:0000313" key="2">
    <source>
        <dbReference type="Proteomes" id="UP001156601"/>
    </source>
</evidence>
<dbReference type="RefSeq" id="WP_284215706.1">
    <property type="nucleotide sequence ID" value="NZ_BSOT01000002.1"/>
</dbReference>
<reference evidence="1" key="2">
    <citation type="submission" date="2023-01" db="EMBL/GenBank/DDBJ databases">
        <title>Draft genome sequence of Agaribacter marinus strain NBRC 110023.</title>
        <authorList>
            <person name="Sun Q."/>
            <person name="Mori K."/>
        </authorList>
    </citation>
    <scope>NUCLEOTIDE SEQUENCE</scope>
    <source>
        <strain evidence="1">NBRC 110023</strain>
    </source>
</reference>
<reference evidence="1" key="1">
    <citation type="journal article" date="2014" name="Int. J. Syst. Evol. Microbiol.">
        <title>Complete genome sequence of Corynebacterium casei LMG S-19264T (=DSM 44701T), isolated from a smear-ripened cheese.</title>
        <authorList>
            <consortium name="US DOE Joint Genome Institute (JGI-PGF)"/>
            <person name="Walter F."/>
            <person name="Albersmeier A."/>
            <person name="Kalinowski J."/>
            <person name="Ruckert C."/>
        </authorList>
    </citation>
    <scope>NUCLEOTIDE SEQUENCE</scope>
    <source>
        <strain evidence="1">NBRC 110023</strain>
    </source>
</reference>
<gene>
    <name evidence="1" type="ORF">GCM10007852_02860</name>
</gene>
<proteinExistence type="predicted"/>
<comment type="caution">
    <text evidence="1">The sequence shown here is derived from an EMBL/GenBank/DDBJ whole genome shotgun (WGS) entry which is preliminary data.</text>
</comment>
<accession>A0AA37WH13</accession>
<dbReference type="EMBL" id="BSOT01000002">
    <property type="protein sequence ID" value="GLR69378.1"/>
    <property type="molecule type" value="Genomic_DNA"/>
</dbReference>
<sequence length="98" mass="11048">MKQAENKQISTIETVSAMSELTHLGDTTTVCGGSKYIGTIDNGIFELLGSSQNRFAVWRQYHQKHGQWPQGLSEFVSMNADGLAQKHPFNQHFFTLFK</sequence>
<dbReference type="Proteomes" id="UP001156601">
    <property type="component" value="Unassembled WGS sequence"/>
</dbReference>
<organism evidence="1 2">
    <name type="scientific">Agaribacter marinus</name>
    <dbReference type="NCBI Taxonomy" id="1431249"/>
    <lineage>
        <taxon>Bacteria</taxon>
        <taxon>Pseudomonadati</taxon>
        <taxon>Pseudomonadota</taxon>
        <taxon>Gammaproteobacteria</taxon>
        <taxon>Alteromonadales</taxon>
        <taxon>Alteromonadaceae</taxon>
        <taxon>Agaribacter</taxon>
    </lineage>
</organism>
<protein>
    <submittedName>
        <fullName evidence="1">Uncharacterized protein</fullName>
    </submittedName>
</protein>